<dbReference type="Pfam" id="PF25079">
    <property type="entry name" value="COB_C"/>
    <property type="match status" value="1"/>
</dbReference>
<evidence type="ECO:0000256" key="6">
    <source>
        <dbReference type="ARBA" id="ARBA00023180"/>
    </source>
</evidence>
<dbReference type="EMBL" id="LFYR01000640">
    <property type="protein sequence ID" value="KMZ72274.1"/>
    <property type="molecule type" value="Genomic_DNA"/>
</dbReference>
<dbReference type="GO" id="GO:0005886">
    <property type="term" value="C:plasma membrane"/>
    <property type="evidence" value="ECO:0007669"/>
    <property type="project" value="UniProtKB-SubCell"/>
</dbReference>
<comment type="subcellular location">
    <subcellularLocation>
        <location evidence="1">Cell membrane</location>
    </subcellularLocation>
</comment>
<keyword evidence="5 7" id="KW-0472">Membrane</keyword>
<organism evidence="10 11">
    <name type="scientific">Zostera marina</name>
    <name type="common">Eelgrass</name>
    <dbReference type="NCBI Taxonomy" id="29655"/>
    <lineage>
        <taxon>Eukaryota</taxon>
        <taxon>Viridiplantae</taxon>
        <taxon>Streptophyta</taxon>
        <taxon>Embryophyta</taxon>
        <taxon>Tracheophyta</taxon>
        <taxon>Spermatophyta</taxon>
        <taxon>Magnoliopsida</taxon>
        <taxon>Liliopsida</taxon>
        <taxon>Zosteraceae</taxon>
        <taxon>Zostera</taxon>
    </lineage>
</organism>
<reference evidence="11" key="1">
    <citation type="journal article" date="2016" name="Nature">
        <title>The genome of the seagrass Zostera marina reveals angiosperm adaptation to the sea.</title>
        <authorList>
            <person name="Olsen J.L."/>
            <person name="Rouze P."/>
            <person name="Verhelst B."/>
            <person name="Lin Y.-C."/>
            <person name="Bayer T."/>
            <person name="Collen J."/>
            <person name="Dattolo E."/>
            <person name="De Paoli E."/>
            <person name="Dittami S."/>
            <person name="Maumus F."/>
            <person name="Michel G."/>
            <person name="Kersting A."/>
            <person name="Lauritano C."/>
            <person name="Lohaus R."/>
            <person name="Toepel M."/>
            <person name="Tonon T."/>
            <person name="Vanneste K."/>
            <person name="Amirebrahimi M."/>
            <person name="Brakel J."/>
            <person name="Bostroem C."/>
            <person name="Chovatia M."/>
            <person name="Grimwood J."/>
            <person name="Jenkins J.W."/>
            <person name="Jueterbock A."/>
            <person name="Mraz A."/>
            <person name="Stam W.T."/>
            <person name="Tice H."/>
            <person name="Bornberg-Bauer E."/>
            <person name="Green P.J."/>
            <person name="Pearson G.A."/>
            <person name="Procaccini G."/>
            <person name="Duarte C.M."/>
            <person name="Schmutz J."/>
            <person name="Reusch T.B.H."/>
            <person name="Van de Peer Y."/>
        </authorList>
    </citation>
    <scope>NUCLEOTIDE SEQUENCE [LARGE SCALE GENOMIC DNA]</scope>
    <source>
        <strain evidence="11">cv. Finnish</strain>
    </source>
</reference>
<evidence type="ECO:0000313" key="10">
    <source>
        <dbReference type="EMBL" id="KMZ72274.1"/>
    </source>
</evidence>
<keyword evidence="3" id="KW-1003">Cell membrane</keyword>
<dbReference type="PANTHER" id="PTHR31052">
    <property type="entry name" value="COBRA-LIKE PROTEIN 7"/>
    <property type="match status" value="1"/>
</dbReference>
<feature type="signal peptide" evidence="8">
    <location>
        <begin position="1"/>
        <end position="29"/>
    </location>
</feature>
<keyword evidence="6" id="KW-0325">Glycoprotein</keyword>
<dbReference type="PANTHER" id="PTHR31052:SF2">
    <property type="entry name" value="COBRA-LIKE PROTEIN 10"/>
    <property type="match status" value="1"/>
</dbReference>
<evidence type="ECO:0000259" key="9">
    <source>
        <dbReference type="Pfam" id="PF25079"/>
    </source>
</evidence>
<dbReference type="InterPro" id="IPR006918">
    <property type="entry name" value="COBRA_pln"/>
</dbReference>
<keyword evidence="7" id="KW-0812">Transmembrane</keyword>
<comment type="caution">
    <text evidence="10">The sequence shown here is derived from an EMBL/GenBank/DDBJ whole genome shotgun (WGS) entry which is preliminary data.</text>
</comment>
<evidence type="ECO:0000256" key="4">
    <source>
        <dbReference type="ARBA" id="ARBA00022729"/>
    </source>
</evidence>
<dbReference type="STRING" id="29655.A0A0K9PTJ3"/>
<dbReference type="OMA" id="PTHKQSV"/>
<accession>A0A0K9PTJ3</accession>
<evidence type="ECO:0000256" key="3">
    <source>
        <dbReference type="ARBA" id="ARBA00022475"/>
    </source>
</evidence>
<feature type="domain" description="COBRA C-terminal" evidence="9">
    <location>
        <begin position="423"/>
        <end position="632"/>
    </location>
</feature>
<dbReference type="GO" id="GO:0010215">
    <property type="term" value="P:cellulose microfibril organization"/>
    <property type="evidence" value="ECO:0007669"/>
    <property type="project" value="InterPro"/>
</dbReference>
<proteinExistence type="inferred from homology"/>
<keyword evidence="4 8" id="KW-0732">Signal</keyword>
<evidence type="ECO:0000313" key="11">
    <source>
        <dbReference type="Proteomes" id="UP000036987"/>
    </source>
</evidence>
<dbReference type="InterPro" id="IPR056900">
    <property type="entry name" value="COB_C"/>
</dbReference>
<sequence length="672" mass="75353">MASSPRTTSISVAVILLHFFLLPVRQVIAQDYDYDYDKPEVPTAVESCNGIFLTYTFTSRLKEYPHLKNATAQAYAFKSSAAVLNTGKVDFPSWMMFIGFQHDEILVSISGAVIADGSDLPAFVGNGTVISGYPQMDLKNSIETAGDLNQISAKVEFVGTQFGVKSTGIPMPKTIKLINDGYKCPSPKTKKTQMYVCCVPDPKKKKKKKKVEKLQPLPYGDLKIKYDVMKSFTASYIAQVTLENNHPLGRLDNWNLTWEWTRGQFIKNMQGAYALKKDPSACIYGDAGKYYKDLDFTTVMSCEKRPILVDLPPERANDSQVGKIPYCCKNGTLLPPNMEPSKSKAVFQLEVYKIPPDMNRTALYPPQKWKINGYLNPQYVCGAPIKASSSEFPDTSGLMYKSYAIASWQVSCNITKRKEEQSRCCVSFSAFFNDSVIPCNTCACGCEERDTCNPKAPPLLLPAEALLIPFDNRTAKAKAWAKMKKHHMPKRLPCGDHCGVSINWHIFSDYSKGWTARITLFNWDEHIFKDWFAAVEMKSAFRGYEKTYSFNGTKLPKSNGTIFFQGLPGLNYLMGEVEGHTSKRRVLRVPGKQQSVISFKKNFTPRIDVSGGDGFPSKVYFNGEECAIPPVRPQLGAAVSRRQSVPFIVVFTTTMMFIIVILTLEKNDFENI</sequence>
<evidence type="ECO:0000256" key="1">
    <source>
        <dbReference type="ARBA" id="ARBA00004236"/>
    </source>
</evidence>
<protein>
    <submittedName>
        <fullName evidence="10">COBRA-like protein 10</fullName>
    </submittedName>
</protein>
<keyword evidence="11" id="KW-1185">Reference proteome</keyword>
<dbReference type="AlphaFoldDB" id="A0A0K9PTJ3"/>
<feature type="chain" id="PRO_5005527875" evidence="8">
    <location>
        <begin position="30"/>
        <end position="672"/>
    </location>
</feature>
<evidence type="ECO:0000256" key="2">
    <source>
        <dbReference type="ARBA" id="ARBA00005507"/>
    </source>
</evidence>
<keyword evidence="7" id="KW-1133">Transmembrane helix</keyword>
<dbReference type="Proteomes" id="UP000036987">
    <property type="component" value="Unassembled WGS sequence"/>
</dbReference>
<dbReference type="Pfam" id="PF04833">
    <property type="entry name" value="COBRA"/>
    <property type="match status" value="1"/>
</dbReference>
<dbReference type="OrthoDB" id="2014623at2759"/>
<evidence type="ECO:0000256" key="5">
    <source>
        <dbReference type="ARBA" id="ARBA00023136"/>
    </source>
</evidence>
<name>A0A0K9PTJ3_ZOSMR</name>
<feature type="transmembrane region" description="Helical" evidence="7">
    <location>
        <begin position="645"/>
        <end position="664"/>
    </location>
</feature>
<gene>
    <name evidence="10" type="ORF">ZOSMA_168G00100</name>
</gene>
<evidence type="ECO:0000256" key="7">
    <source>
        <dbReference type="SAM" id="Phobius"/>
    </source>
</evidence>
<evidence type="ECO:0000256" key="8">
    <source>
        <dbReference type="SAM" id="SignalP"/>
    </source>
</evidence>
<comment type="similarity">
    <text evidence="2">Belongs to the COBRA family.</text>
</comment>